<dbReference type="GO" id="GO:0006355">
    <property type="term" value="P:regulation of DNA-templated transcription"/>
    <property type="evidence" value="ECO:0007669"/>
    <property type="project" value="InterPro"/>
</dbReference>
<dbReference type="PIRSF" id="PIRSF002097">
    <property type="entry name" value="DNA-binding_Fis"/>
    <property type="match status" value="1"/>
</dbReference>
<gene>
    <name evidence="5" type="ORF">SAJA_09515</name>
</gene>
<dbReference type="RefSeq" id="WP_123658400.1">
    <property type="nucleotide sequence ID" value="NZ_AYKG01000027.1"/>
</dbReference>
<dbReference type="InterPro" id="IPR005412">
    <property type="entry name" value="Fis_DNA-bd"/>
</dbReference>
<proteinExistence type="inferred from homology"/>
<dbReference type="InterPro" id="IPR002197">
    <property type="entry name" value="HTH_Fis"/>
</dbReference>
<dbReference type="EMBL" id="AYKG01000027">
    <property type="protein sequence ID" value="ROO27443.1"/>
    <property type="molecule type" value="Genomic_DNA"/>
</dbReference>
<dbReference type="Pfam" id="PF02954">
    <property type="entry name" value="HTH_8"/>
    <property type="match status" value="1"/>
</dbReference>
<evidence type="ECO:0000313" key="6">
    <source>
        <dbReference type="Proteomes" id="UP000285310"/>
    </source>
</evidence>
<evidence type="ECO:0000259" key="4">
    <source>
        <dbReference type="Pfam" id="PF02954"/>
    </source>
</evidence>
<reference evidence="5 6" key="1">
    <citation type="submission" date="2013-10" db="EMBL/GenBank/DDBJ databases">
        <title>Salinisphaera japonica YTM-1 Genome Sequencing.</title>
        <authorList>
            <person name="Lai Q."/>
            <person name="Li C."/>
            <person name="Shao Z."/>
        </authorList>
    </citation>
    <scope>NUCLEOTIDE SEQUENCE [LARGE SCALE GENOMIC DNA]</scope>
    <source>
        <strain evidence="5 6">YTM-1</strain>
    </source>
</reference>
<keyword evidence="2" id="KW-0238">DNA-binding</keyword>
<evidence type="ECO:0000256" key="1">
    <source>
        <dbReference type="ARBA" id="ARBA00008559"/>
    </source>
</evidence>
<dbReference type="GO" id="GO:0043565">
    <property type="term" value="F:sequence-specific DNA binding"/>
    <property type="evidence" value="ECO:0007669"/>
    <property type="project" value="InterPro"/>
</dbReference>
<keyword evidence="6" id="KW-1185">Reference proteome</keyword>
<feature type="domain" description="DNA binding HTH" evidence="4">
    <location>
        <begin position="42"/>
        <end position="82"/>
    </location>
</feature>
<dbReference type="Proteomes" id="UP000285310">
    <property type="component" value="Unassembled WGS sequence"/>
</dbReference>
<dbReference type="InterPro" id="IPR050207">
    <property type="entry name" value="Trans_regulatory_Fis"/>
</dbReference>
<protein>
    <recommendedName>
        <fullName evidence="3">Putative Fis-like DNA-binding protein</fullName>
    </recommendedName>
</protein>
<sequence length="86" mass="9818">MRSDDADDNAQPLSHYVGASLDRYFESLNGSAPPNDLYRMILEQVERPLFERVLAYNQGNQSRTAAMLGINRGTLRKKLRAYNLDQ</sequence>
<dbReference type="PRINTS" id="PR01590">
    <property type="entry name" value="HTHFIS"/>
</dbReference>
<comment type="similarity">
    <text evidence="1">Belongs to the transcriptional regulatory Fis family.</text>
</comment>
<dbReference type="InParanoid" id="A0A423PPD5"/>
<evidence type="ECO:0000313" key="5">
    <source>
        <dbReference type="EMBL" id="ROO27443.1"/>
    </source>
</evidence>
<evidence type="ECO:0000256" key="3">
    <source>
        <dbReference type="ARBA" id="ARBA00029540"/>
    </source>
</evidence>
<dbReference type="InterPro" id="IPR009057">
    <property type="entry name" value="Homeodomain-like_sf"/>
</dbReference>
<dbReference type="OrthoDB" id="9802388at2"/>
<dbReference type="AlphaFoldDB" id="A0A423PPD5"/>
<dbReference type="PANTHER" id="PTHR47918:SF1">
    <property type="entry name" value="DNA-BINDING PROTEIN FIS"/>
    <property type="match status" value="1"/>
</dbReference>
<dbReference type="PANTHER" id="PTHR47918">
    <property type="entry name" value="DNA-BINDING PROTEIN FIS"/>
    <property type="match status" value="1"/>
</dbReference>
<name>A0A423PPD5_9GAMM</name>
<dbReference type="Gene3D" id="1.10.10.60">
    <property type="entry name" value="Homeodomain-like"/>
    <property type="match status" value="1"/>
</dbReference>
<dbReference type="FunCoup" id="A0A423PPD5">
    <property type="interactions" value="180"/>
</dbReference>
<accession>A0A423PPD5</accession>
<comment type="caution">
    <text evidence="5">The sequence shown here is derived from an EMBL/GenBank/DDBJ whole genome shotgun (WGS) entry which is preliminary data.</text>
</comment>
<organism evidence="5 6">
    <name type="scientific">Salinisphaera japonica YTM-1</name>
    <dbReference type="NCBI Taxonomy" id="1209778"/>
    <lineage>
        <taxon>Bacteria</taxon>
        <taxon>Pseudomonadati</taxon>
        <taxon>Pseudomonadota</taxon>
        <taxon>Gammaproteobacteria</taxon>
        <taxon>Salinisphaerales</taxon>
        <taxon>Salinisphaeraceae</taxon>
        <taxon>Salinisphaera</taxon>
    </lineage>
</organism>
<dbReference type="SUPFAM" id="SSF46689">
    <property type="entry name" value="Homeodomain-like"/>
    <property type="match status" value="1"/>
</dbReference>
<evidence type="ECO:0000256" key="2">
    <source>
        <dbReference type="ARBA" id="ARBA00023125"/>
    </source>
</evidence>